<evidence type="ECO:0000256" key="6">
    <source>
        <dbReference type="SAM" id="Phobius"/>
    </source>
</evidence>
<feature type="transmembrane region" description="Helical" evidence="6">
    <location>
        <begin position="264"/>
        <end position="283"/>
    </location>
</feature>
<protein>
    <submittedName>
        <fullName evidence="8">Sensor histidine kinase YesM</fullName>
    </submittedName>
</protein>
<name>A0A318Y8S6_9FIRM</name>
<dbReference type="Gene3D" id="3.30.565.10">
    <property type="entry name" value="Histidine kinase-like ATPase, C-terminal domain"/>
    <property type="match status" value="1"/>
</dbReference>
<dbReference type="EMBL" id="QKMR01000005">
    <property type="protein sequence ID" value="PYG88718.1"/>
    <property type="molecule type" value="Genomic_DNA"/>
</dbReference>
<keyword evidence="3" id="KW-0808">Transferase</keyword>
<evidence type="ECO:0000313" key="8">
    <source>
        <dbReference type="EMBL" id="PYG88718.1"/>
    </source>
</evidence>
<evidence type="ECO:0000256" key="4">
    <source>
        <dbReference type="ARBA" id="ARBA00022777"/>
    </source>
</evidence>
<evidence type="ECO:0000256" key="1">
    <source>
        <dbReference type="ARBA" id="ARBA00004370"/>
    </source>
</evidence>
<dbReference type="InterPro" id="IPR003594">
    <property type="entry name" value="HATPase_dom"/>
</dbReference>
<gene>
    <name evidence="8" type="ORF">LY28_01072</name>
</gene>
<organism evidence="8 9">
    <name type="scientific">Ruminiclostridium sufflavum DSM 19573</name>
    <dbReference type="NCBI Taxonomy" id="1121337"/>
    <lineage>
        <taxon>Bacteria</taxon>
        <taxon>Bacillati</taxon>
        <taxon>Bacillota</taxon>
        <taxon>Clostridia</taxon>
        <taxon>Eubacteriales</taxon>
        <taxon>Oscillospiraceae</taxon>
        <taxon>Ruminiclostridium</taxon>
    </lineage>
</organism>
<proteinExistence type="predicted"/>
<dbReference type="Gene3D" id="6.10.340.10">
    <property type="match status" value="1"/>
</dbReference>
<reference evidence="8 9" key="1">
    <citation type="submission" date="2018-06" db="EMBL/GenBank/DDBJ databases">
        <title>Genomic Encyclopedia of Type Strains, Phase I: the one thousand microbial genomes (KMG-I) project.</title>
        <authorList>
            <person name="Kyrpides N."/>
        </authorList>
    </citation>
    <scope>NUCLEOTIDE SEQUENCE [LARGE SCALE GENOMIC DNA]</scope>
    <source>
        <strain evidence="8 9">DSM 19573</strain>
    </source>
</reference>
<dbReference type="InterPro" id="IPR010559">
    <property type="entry name" value="Sig_transdc_His_kin_internal"/>
</dbReference>
<dbReference type="RefSeq" id="WP_110461141.1">
    <property type="nucleotide sequence ID" value="NZ_QKMR01000005.1"/>
</dbReference>
<feature type="domain" description="HAMP" evidence="7">
    <location>
        <begin position="285"/>
        <end position="335"/>
    </location>
</feature>
<keyword evidence="6" id="KW-1133">Transmembrane helix</keyword>
<dbReference type="Pfam" id="PF06580">
    <property type="entry name" value="His_kinase"/>
    <property type="match status" value="1"/>
</dbReference>
<dbReference type="GO" id="GO:0016020">
    <property type="term" value="C:membrane"/>
    <property type="evidence" value="ECO:0007669"/>
    <property type="project" value="UniProtKB-SubCell"/>
</dbReference>
<comment type="subcellular location">
    <subcellularLocation>
        <location evidence="1">Membrane</location>
    </subcellularLocation>
</comment>
<keyword evidence="2" id="KW-0597">Phosphoprotein</keyword>
<dbReference type="InterPro" id="IPR050640">
    <property type="entry name" value="Bact_2-comp_sensor_kinase"/>
</dbReference>
<dbReference type="Pfam" id="PF02518">
    <property type="entry name" value="HATPase_c"/>
    <property type="match status" value="1"/>
</dbReference>
<accession>A0A318Y8S6</accession>
<dbReference type="GO" id="GO:0000155">
    <property type="term" value="F:phosphorelay sensor kinase activity"/>
    <property type="evidence" value="ECO:0007669"/>
    <property type="project" value="InterPro"/>
</dbReference>
<dbReference type="PANTHER" id="PTHR34220:SF7">
    <property type="entry name" value="SENSOR HISTIDINE KINASE YPDA"/>
    <property type="match status" value="1"/>
</dbReference>
<sequence length="560" mass="63870">MRQSIFKQFAVIMIIPVLFITFANFFILNQIQKNRIEDQETYCEATLNNIKISLSIQSENMSKGASIFANSQYAQMLLSSKSETEKNKAKKNLSDMISLSKIYNSNLVDILLCSSESTASLFGYISLNLEHYIKSYIQNNSGVNSVYTAYYDINSNNTYLIHFTPIFATKITANYRKQLGYVVMVSSFRTVSQLINSSKNIFIELVDINADKVLISNTSNFDLKLSGTDSSNQAVSKIPSTNLVLIGTPQTNLIDNKSTTFESFSIFTGIFYLVFLFYIFIAVDKTIIKPVNRLNKQIKSINFEDARIKHTARNEIGSIGAHINELLDKISSLNKKNIESQAKLYEMEISKKETQLYAYQSQINPHFLFNMLQCMRGISLIHGVKELANICTNMADLFRYSIKGDNYVTLKDELDIIDKYLYMISVRFQTKIHYQIFVDDSLQSCKIPKMILQPIIENSVFHGLEKIDGYGTINIKAVRFGDTLKLYILDNGIGIPYEKLADIKKSLEDNQINMKTNDVLNIGLTNINNKIKLYEGNEYGLEIESKDRNTTVIFTLKYQT</sequence>
<keyword evidence="4 8" id="KW-0418">Kinase</keyword>
<dbReference type="OrthoDB" id="9776552at2"/>
<comment type="caution">
    <text evidence="8">The sequence shown here is derived from an EMBL/GenBank/DDBJ whole genome shotgun (WGS) entry which is preliminary data.</text>
</comment>
<keyword evidence="5" id="KW-0175">Coiled coil</keyword>
<dbReference type="SUPFAM" id="SSF55874">
    <property type="entry name" value="ATPase domain of HSP90 chaperone/DNA topoisomerase II/histidine kinase"/>
    <property type="match status" value="1"/>
</dbReference>
<dbReference type="PANTHER" id="PTHR34220">
    <property type="entry name" value="SENSOR HISTIDINE KINASE YPDA"/>
    <property type="match status" value="1"/>
</dbReference>
<keyword evidence="6" id="KW-0812">Transmembrane</keyword>
<dbReference type="InterPro" id="IPR036890">
    <property type="entry name" value="HATPase_C_sf"/>
</dbReference>
<dbReference type="Proteomes" id="UP000248132">
    <property type="component" value="Unassembled WGS sequence"/>
</dbReference>
<evidence type="ECO:0000256" key="3">
    <source>
        <dbReference type="ARBA" id="ARBA00022679"/>
    </source>
</evidence>
<evidence type="ECO:0000313" key="9">
    <source>
        <dbReference type="Proteomes" id="UP000248132"/>
    </source>
</evidence>
<evidence type="ECO:0000259" key="7">
    <source>
        <dbReference type="PROSITE" id="PS50885"/>
    </source>
</evidence>
<evidence type="ECO:0000256" key="2">
    <source>
        <dbReference type="ARBA" id="ARBA00022553"/>
    </source>
</evidence>
<dbReference type="InterPro" id="IPR003660">
    <property type="entry name" value="HAMP_dom"/>
</dbReference>
<keyword evidence="6" id="KW-0472">Membrane</keyword>
<keyword evidence="9" id="KW-1185">Reference proteome</keyword>
<dbReference type="AlphaFoldDB" id="A0A318Y8S6"/>
<evidence type="ECO:0000256" key="5">
    <source>
        <dbReference type="SAM" id="Coils"/>
    </source>
</evidence>
<feature type="coiled-coil region" evidence="5">
    <location>
        <begin position="323"/>
        <end position="355"/>
    </location>
</feature>
<feature type="transmembrane region" description="Helical" evidence="6">
    <location>
        <begin position="9"/>
        <end position="28"/>
    </location>
</feature>
<dbReference type="PROSITE" id="PS50885">
    <property type="entry name" value="HAMP"/>
    <property type="match status" value="1"/>
</dbReference>